<organism evidence="2 3">
    <name type="scientific">Rhizobium rosettiformans W3</name>
    <dbReference type="NCBI Taxonomy" id="538378"/>
    <lineage>
        <taxon>Bacteria</taxon>
        <taxon>Pseudomonadati</taxon>
        <taxon>Pseudomonadota</taxon>
        <taxon>Alphaproteobacteria</taxon>
        <taxon>Hyphomicrobiales</taxon>
        <taxon>Rhizobiaceae</taxon>
        <taxon>Rhizobium/Agrobacterium group</taxon>
        <taxon>Rhizobium</taxon>
    </lineage>
</organism>
<accession>A0A4S8Q1M9</accession>
<evidence type="ECO:0000313" key="3">
    <source>
        <dbReference type="Proteomes" id="UP000307378"/>
    </source>
</evidence>
<reference evidence="2 3" key="1">
    <citation type="submission" date="2019-04" db="EMBL/GenBank/DDBJ databases">
        <title>genome sequence of strain W3.</title>
        <authorList>
            <person name="Gao J."/>
            <person name="Sun J."/>
        </authorList>
    </citation>
    <scope>NUCLEOTIDE SEQUENCE [LARGE SCALE GENOMIC DNA]</scope>
    <source>
        <strain evidence="2 3">W3</strain>
    </source>
</reference>
<evidence type="ECO:0000256" key="1">
    <source>
        <dbReference type="SAM" id="MobiDB-lite"/>
    </source>
</evidence>
<protein>
    <submittedName>
        <fullName evidence="2">Protein transcription factor</fullName>
    </submittedName>
</protein>
<dbReference type="AlphaFoldDB" id="A0A4S8Q1M9"/>
<evidence type="ECO:0000313" key="2">
    <source>
        <dbReference type="EMBL" id="THV38047.1"/>
    </source>
</evidence>
<dbReference type="EMBL" id="STGU01000002">
    <property type="protein sequence ID" value="THV38047.1"/>
    <property type="molecule type" value="Genomic_DNA"/>
</dbReference>
<dbReference type="Proteomes" id="UP000307378">
    <property type="component" value="Unassembled WGS sequence"/>
</dbReference>
<comment type="caution">
    <text evidence="2">The sequence shown here is derived from an EMBL/GenBank/DDBJ whole genome shotgun (WGS) entry which is preliminary data.</text>
</comment>
<gene>
    <name evidence="2" type="ORF">FAA86_04380</name>
</gene>
<proteinExistence type="predicted"/>
<feature type="region of interest" description="Disordered" evidence="1">
    <location>
        <begin position="58"/>
        <end position="81"/>
    </location>
</feature>
<dbReference type="InterPro" id="IPR011660">
    <property type="entry name" value="VapB-like"/>
</dbReference>
<name>A0A4S8Q1M9_9HYPH</name>
<sequence length="81" mass="8881">MPLYIKDPEVDRLATELIGLTNTSKVDAVRDALKGAIASHKAKLPVRERLARTLAMAEAAGPFHPGDHRKETDEMWGETDG</sequence>
<dbReference type="RefSeq" id="WP_136538537.1">
    <property type="nucleotide sequence ID" value="NZ_STGU01000002.1"/>
</dbReference>
<dbReference type="Pfam" id="PF07704">
    <property type="entry name" value="PSK_trans_fac"/>
    <property type="match status" value="1"/>
</dbReference>